<gene>
    <name evidence="1" type="ORF">NDU88_002698</name>
</gene>
<name>A0AAV7WLY2_PLEWA</name>
<keyword evidence="2" id="KW-1185">Reference proteome</keyword>
<protein>
    <submittedName>
        <fullName evidence="1">Uncharacterized protein</fullName>
    </submittedName>
</protein>
<reference evidence="1" key="1">
    <citation type="journal article" date="2022" name="bioRxiv">
        <title>Sequencing and chromosome-scale assembly of the giantPleurodeles waltlgenome.</title>
        <authorList>
            <person name="Brown T."/>
            <person name="Elewa A."/>
            <person name="Iarovenko S."/>
            <person name="Subramanian E."/>
            <person name="Araus A.J."/>
            <person name="Petzold A."/>
            <person name="Susuki M."/>
            <person name="Suzuki K.-i.T."/>
            <person name="Hayashi T."/>
            <person name="Toyoda A."/>
            <person name="Oliveira C."/>
            <person name="Osipova E."/>
            <person name="Leigh N.D."/>
            <person name="Simon A."/>
            <person name="Yun M.H."/>
        </authorList>
    </citation>
    <scope>NUCLEOTIDE SEQUENCE</scope>
    <source>
        <strain evidence="1">20211129_DDA</strain>
        <tissue evidence="1">Liver</tissue>
    </source>
</reference>
<dbReference type="EMBL" id="JANPWB010000001">
    <property type="protein sequence ID" value="KAJ1215088.1"/>
    <property type="molecule type" value="Genomic_DNA"/>
</dbReference>
<evidence type="ECO:0000313" key="1">
    <source>
        <dbReference type="EMBL" id="KAJ1215088.1"/>
    </source>
</evidence>
<organism evidence="1 2">
    <name type="scientific">Pleurodeles waltl</name>
    <name type="common">Iberian ribbed newt</name>
    <dbReference type="NCBI Taxonomy" id="8319"/>
    <lineage>
        <taxon>Eukaryota</taxon>
        <taxon>Metazoa</taxon>
        <taxon>Chordata</taxon>
        <taxon>Craniata</taxon>
        <taxon>Vertebrata</taxon>
        <taxon>Euteleostomi</taxon>
        <taxon>Amphibia</taxon>
        <taxon>Batrachia</taxon>
        <taxon>Caudata</taxon>
        <taxon>Salamandroidea</taxon>
        <taxon>Salamandridae</taxon>
        <taxon>Pleurodelinae</taxon>
        <taxon>Pleurodeles</taxon>
    </lineage>
</organism>
<proteinExistence type="predicted"/>
<evidence type="ECO:0000313" key="2">
    <source>
        <dbReference type="Proteomes" id="UP001066276"/>
    </source>
</evidence>
<sequence length="110" mass="12353">MGARELPNIKGTWAKRIASDLRFKGICAQSVRNSTPGLASINFQLLLPTYEAHLGMPLRLDTSLCSFGSKSGDVHRNYVKHSQLLPGHVRSTVPKPKYFYRKSKTLGYIY</sequence>
<comment type="caution">
    <text evidence="1">The sequence shown here is derived from an EMBL/GenBank/DDBJ whole genome shotgun (WGS) entry which is preliminary data.</text>
</comment>
<dbReference type="Proteomes" id="UP001066276">
    <property type="component" value="Chromosome 1_1"/>
</dbReference>
<accession>A0AAV7WLY2</accession>
<dbReference type="AlphaFoldDB" id="A0AAV7WLY2"/>